<protein>
    <submittedName>
        <fullName evidence="1">Uncharacterized protein</fullName>
    </submittedName>
</protein>
<reference evidence="1" key="2">
    <citation type="submission" date="2021-08" db="EMBL/GenBank/DDBJ databases">
        <authorList>
            <person name="Tani A."/>
            <person name="Ola A."/>
            <person name="Ogura Y."/>
            <person name="Katsura K."/>
            <person name="Hayashi T."/>
        </authorList>
    </citation>
    <scope>NUCLEOTIDE SEQUENCE</scope>
    <source>
        <strain evidence="1">DSM 23674</strain>
    </source>
</reference>
<keyword evidence="2" id="KW-1185">Reference proteome</keyword>
<gene>
    <name evidence="1" type="ORF">EKPJFOCH_1364</name>
</gene>
<name>A0ABQ4TJ87_9HYPH</name>
<dbReference type="Proteomes" id="UP001055101">
    <property type="component" value="Unassembled WGS sequence"/>
</dbReference>
<proteinExistence type="predicted"/>
<evidence type="ECO:0000313" key="2">
    <source>
        <dbReference type="Proteomes" id="UP001055101"/>
    </source>
</evidence>
<accession>A0ABQ4TJ87</accession>
<dbReference type="RefSeq" id="WP_238231231.1">
    <property type="nucleotide sequence ID" value="NZ_BPRA01000006.1"/>
</dbReference>
<organism evidence="1 2">
    <name type="scientific">Methylobacterium thuringiense</name>
    <dbReference type="NCBI Taxonomy" id="1003091"/>
    <lineage>
        <taxon>Bacteria</taxon>
        <taxon>Pseudomonadati</taxon>
        <taxon>Pseudomonadota</taxon>
        <taxon>Alphaproteobacteria</taxon>
        <taxon>Hyphomicrobiales</taxon>
        <taxon>Methylobacteriaceae</taxon>
        <taxon>Methylobacterium</taxon>
    </lineage>
</organism>
<comment type="caution">
    <text evidence="1">The sequence shown here is derived from an EMBL/GenBank/DDBJ whole genome shotgun (WGS) entry which is preliminary data.</text>
</comment>
<evidence type="ECO:0000313" key="1">
    <source>
        <dbReference type="EMBL" id="GJE54879.1"/>
    </source>
</evidence>
<dbReference type="EMBL" id="BPRA01000006">
    <property type="protein sequence ID" value="GJE54879.1"/>
    <property type="molecule type" value="Genomic_DNA"/>
</dbReference>
<reference evidence="1" key="1">
    <citation type="journal article" date="2021" name="Front. Microbiol.">
        <title>Comprehensive Comparative Genomics and Phenotyping of Methylobacterium Species.</title>
        <authorList>
            <person name="Alessa O."/>
            <person name="Ogura Y."/>
            <person name="Fujitani Y."/>
            <person name="Takami H."/>
            <person name="Hayashi T."/>
            <person name="Sahin N."/>
            <person name="Tani A."/>
        </authorList>
    </citation>
    <scope>NUCLEOTIDE SEQUENCE</scope>
    <source>
        <strain evidence="1">DSM 23674</strain>
    </source>
</reference>
<sequence>MNAIATTTVAVSRAALMIALDPEPSGLPRSFVVPADLGLGDAPSPVPAPRIRTLVPESLRSPKLPGGAYVSTSALEAAGLLGLLCDPTLTRVVPRAHTLGYRVGDAWLRFVPDAVALCRDRGVVAYAFRFTWDRAEPAWQATERSLRRAYREQGVKFVVLTETLTFAKSARENRRAMLRHRVEDERTRDVEKVRDALALLGLPTTVEKLRRRARLPVSGGAGRALRCLFGPALAGEIGLDLDRPFGGDTGIRRGPLA</sequence>